<dbReference type="PANTHER" id="PTHR43825">
    <property type="entry name" value="PYRUVATE DEHYDROGENASE E1 COMPONENT"/>
    <property type="match status" value="1"/>
</dbReference>
<reference evidence="14 15" key="1">
    <citation type="submission" date="2016-10" db="EMBL/GenBank/DDBJ databases">
        <authorList>
            <person name="de Groot N.N."/>
        </authorList>
    </citation>
    <scope>NUCLEOTIDE SEQUENCE [LARGE SCALE GENOMIC DNA]</scope>
    <source>
        <strain evidence="14 15">GAS232</strain>
    </source>
</reference>
<keyword evidence="15" id="KW-1185">Reference proteome</keyword>
<evidence type="ECO:0000256" key="2">
    <source>
        <dbReference type="ARBA" id="ARBA00003157"/>
    </source>
</evidence>
<evidence type="ECO:0000313" key="15">
    <source>
        <dbReference type="Proteomes" id="UP000182427"/>
    </source>
</evidence>
<protein>
    <recommendedName>
        <fullName evidence="4 9">Pyruvate dehydrogenase E1 component</fullName>
        <ecNumber evidence="3 9">1.2.4.1</ecNumber>
    </recommendedName>
</protein>
<dbReference type="InterPro" id="IPR029061">
    <property type="entry name" value="THDP-binding"/>
</dbReference>
<evidence type="ECO:0000256" key="4">
    <source>
        <dbReference type="ARBA" id="ARBA00017172"/>
    </source>
</evidence>
<dbReference type="InterPro" id="IPR009014">
    <property type="entry name" value="Transketo_C/PFOR_II"/>
</dbReference>
<comment type="cofactor">
    <cofactor evidence="1 9">
        <name>thiamine diphosphate</name>
        <dbReference type="ChEBI" id="CHEBI:58937"/>
    </cofactor>
</comment>
<dbReference type="InterPro" id="IPR005474">
    <property type="entry name" value="Transketolase_N"/>
</dbReference>
<comment type="catalytic activity">
    <reaction evidence="8 9">
        <text>N(6)-[(R)-lipoyl]-L-lysyl-[protein] + pyruvate + H(+) = N(6)-[(R)-S(8)-acetyldihydrolipoyl]-L-lysyl-[protein] + CO2</text>
        <dbReference type="Rhea" id="RHEA:19189"/>
        <dbReference type="Rhea" id="RHEA-COMP:10474"/>
        <dbReference type="Rhea" id="RHEA-COMP:10478"/>
        <dbReference type="ChEBI" id="CHEBI:15361"/>
        <dbReference type="ChEBI" id="CHEBI:15378"/>
        <dbReference type="ChEBI" id="CHEBI:16526"/>
        <dbReference type="ChEBI" id="CHEBI:83099"/>
        <dbReference type="ChEBI" id="CHEBI:83111"/>
        <dbReference type="EC" id="1.2.4.1"/>
    </reaction>
</comment>
<dbReference type="OrthoDB" id="9759664at2"/>
<dbReference type="Gene3D" id="3.40.50.970">
    <property type="match status" value="2"/>
</dbReference>
<dbReference type="Proteomes" id="UP000182427">
    <property type="component" value="Chromosome I"/>
</dbReference>
<keyword evidence="10" id="KW-0479">Metal-binding</keyword>
<keyword evidence="5 9" id="KW-0560">Oxidoreductase</keyword>
<dbReference type="PIRSF" id="PIRSF000156">
    <property type="entry name" value="Pyruvate_dh_E1"/>
    <property type="match status" value="1"/>
</dbReference>
<dbReference type="RefSeq" id="WP_083344948.1">
    <property type="nucleotide sequence ID" value="NZ_LT629690.1"/>
</dbReference>
<keyword evidence="6 9" id="KW-0786">Thiamine pyrophosphate</keyword>
<keyword evidence="7 9" id="KW-0670">Pyruvate</keyword>
<comment type="function">
    <text evidence="2 9">Component of the pyruvate dehydrogenase (PDH) complex, that catalyzes the overall conversion of pyruvate to acetyl-CoA and CO(2).</text>
</comment>
<dbReference type="SUPFAM" id="SSF52518">
    <property type="entry name" value="Thiamin diphosphate-binding fold (THDP-binding)"/>
    <property type="match status" value="2"/>
</dbReference>
<gene>
    <name evidence="14" type="ORF">SAMN05444167_1931</name>
</gene>
<evidence type="ECO:0000256" key="1">
    <source>
        <dbReference type="ARBA" id="ARBA00001964"/>
    </source>
</evidence>
<organism evidence="14 15">
    <name type="scientific">Terriglobus roseus</name>
    <dbReference type="NCBI Taxonomy" id="392734"/>
    <lineage>
        <taxon>Bacteria</taxon>
        <taxon>Pseudomonadati</taxon>
        <taxon>Acidobacteriota</taxon>
        <taxon>Terriglobia</taxon>
        <taxon>Terriglobales</taxon>
        <taxon>Acidobacteriaceae</taxon>
        <taxon>Terriglobus</taxon>
    </lineage>
</organism>
<evidence type="ECO:0000256" key="7">
    <source>
        <dbReference type="ARBA" id="ARBA00023317"/>
    </source>
</evidence>
<dbReference type="PANTHER" id="PTHR43825:SF3">
    <property type="entry name" value="PYRUVATE DEHYDROGENASE E1 COMPONENT"/>
    <property type="match status" value="1"/>
</dbReference>
<dbReference type="NCBIfam" id="TIGR00759">
    <property type="entry name" value="aceE"/>
    <property type="match status" value="1"/>
</dbReference>
<feature type="domain" description="Transketolase-like C-terminal" evidence="13">
    <location>
        <begin position="724"/>
        <end position="857"/>
    </location>
</feature>
<dbReference type="EC" id="1.2.4.1" evidence="3 9"/>
<dbReference type="Pfam" id="PF17831">
    <property type="entry name" value="PDH_E1_M"/>
    <property type="match status" value="1"/>
</dbReference>
<evidence type="ECO:0000256" key="6">
    <source>
        <dbReference type="ARBA" id="ARBA00023052"/>
    </source>
</evidence>
<sequence length="899" mass="100584">MATNVAVPPASALNDRQQEIAEWIEAFDEMIVAEGAEQGAELMTALRQRAREAGVTAGIELTTPYKNTIPKHDEIPYPGDRDMERRVESLIRWNAMAMVHGQNKKDAGIGGHISTYSSVATLFEVGFNHFFHAKYTAADGTEQPGDFVYFQGHASPGVYARAFLEGRLSEQHLLNFRHELRDHPGLSSYPHPWLMKDFWQFPTVSMGIGPLNAIYQARFMKYLENRNLIPHTDRKVWAFVGDGESDEVDTLGAISLATRENLDNLIFVVNCNLQRLDGPVRGNKRIIDELEGHFRGCGWNVIKCIWGSDWDALFERDHTGLLLKRMEECVDGDFQAYKAKGGAYLREHFFGKYPQLVELVKDYTDEQLAKLHRGGHDTQKVYNAYKRAVEHKGGPTVILAKTVKGYGFASTEGRNAAHNEKKLTDEGVLSFKQRFDIPVPDEQAAAGKPWKPSDEAPELKYLQEHRAKLGGYVPTRGWKPFSFTNPGVDFYKEWLGGSKGRAVSTTMVFVAILRALMKDKNIGRLVVPIVPDEGRTFGMESAVKQVGIYASEGQKYTPHDSDMLLSYREEKDGQILEEGITEAGSMASFTAAGTAYANYGVPSVPFYMYYSMFGFQRIGDMAWAFADSRGKGFLMGGTAGRTTMLGEGLQHQDGHSHVISSTIPTCVSYDPAYAYEMAVILQDGMQRMYVNDEQIFYYVTMYNEDYVHPEMPQGDNVREGILKGLYRFKSALKGKATVQLFGSGTILNEVLKAQEILSSKFNIEADVWSVPSYTELRRDALEIERWNRLHPFEAEKTPYLVEALGDAPGPVIAASDWMKVMPDALSPWLGKRLVTLGTDGFGRSDNREHLREFFEVDAKAIVAATISKLVRDGALKAKDAKKAFAEIGINTEAPEPSKQ</sequence>
<comment type="cofactor">
    <cofactor evidence="10">
        <name>Mg(2+)</name>
        <dbReference type="ChEBI" id="CHEBI:18420"/>
    </cofactor>
</comment>
<dbReference type="SUPFAM" id="SSF52922">
    <property type="entry name" value="TK C-terminal domain-like"/>
    <property type="match status" value="1"/>
</dbReference>
<evidence type="ECO:0000259" key="12">
    <source>
        <dbReference type="Pfam" id="PF17831"/>
    </source>
</evidence>
<evidence type="ECO:0000256" key="3">
    <source>
        <dbReference type="ARBA" id="ARBA00012281"/>
    </source>
</evidence>
<dbReference type="InterPro" id="IPR004660">
    <property type="entry name" value="PDH_E1"/>
</dbReference>
<dbReference type="InterPro" id="IPR051157">
    <property type="entry name" value="PDH/Transketolase"/>
</dbReference>
<dbReference type="GO" id="GO:0004739">
    <property type="term" value="F:pyruvate dehydrogenase (acetyl-transferring) activity"/>
    <property type="evidence" value="ECO:0007669"/>
    <property type="project" value="UniProtKB-EC"/>
</dbReference>
<keyword evidence="10" id="KW-0460">Magnesium</keyword>
<feature type="binding site" evidence="10">
    <location>
        <position position="272"/>
    </location>
    <ligand>
        <name>Mg(2+)</name>
        <dbReference type="ChEBI" id="CHEBI:18420"/>
    </ligand>
</feature>
<dbReference type="InterPro" id="IPR055152">
    <property type="entry name" value="Transketolase-like_C_2"/>
</dbReference>
<dbReference type="Pfam" id="PF22613">
    <property type="entry name" value="Transketolase_C_1"/>
    <property type="match status" value="1"/>
</dbReference>
<feature type="domain" description="Transketolase N-terminal" evidence="11">
    <location>
        <begin position="110"/>
        <end position="311"/>
    </location>
</feature>
<feature type="binding site" evidence="10">
    <location>
        <position position="274"/>
    </location>
    <ligand>
        <name>Mg(2+)</name>
        <dbReference type="ChEBI" id="CHEBI:18420"/>
    </ligand>
</feature>
<dbReference type="Gene3D" id="3.40.50.920">
    <property type="match status" value="1"/>
</dbReference>
<name>A0A1G7JSE2_9BACT</name>
<feature type="binding site" evidence="10">
    <location>
        <position position="242"/>
    </location>
    <ligand>
        <name>Mg(2+)</name>
        <dbReference type="ChEBI" id="CHEBI:18420"/>
    </ligand>
</feature>
<dbReference type="GO" id="GO:0046872">
    <property type="term" value="F:metal ion binding"/>
    <property type="evidence" value="ECO:0007669"/>
    <property type="project" value="UniProtKB-KW"/>
</dbReference>
<evidence type="ECO:0000313" key="14">
    <source>
        <dbReference type="EMBL" id="SDF27796.1"/>
    </source>
</evidence>
<evidence type="ECO:0000256" key="8">
    <source>
        <dbReference type="ARBA" id="ARBA00051231"/>
    </source>
</evidence>
<proteinExistence type="predicted"/>
<evidence type="ECO:0000259" key="13">
    <source>
        <dbReference type="Pfam" id="PF22613"/>
    </source>
</evidence>
<dbReference type="EMBL" id="LT629690">
    <property type="protein sequence ID" value="SDF27796.1"/>
    <property type="molecule type" value="Genomic_DNA"/>
</dbReference>
<evidence type="ECO:0000256" key="10">
    <source>
        <dbReference type="PIRSR" id="PIRSR000156-1"/>
    </source>
</evidence>
<dbReference type="AlphaFoldDB" id="A0A1G7JSE2"/>
<dbReference type="CDD" id="cd02017">
    <property type="entry name" value="TPP_E1_EcPDC_like"/>
    <property type="match status" value="1"/>
</dbReference>
<evidence type="ECO:0000259" key="11">
    <source>
        <dbReference type="Pfam" id="PF00456"/>
    </source>
</evidence>
<dbReference type="Pfam" id="PF00456">
    <property type="entry name" value="Transketolase_N"/>
    <property type="match status" value="1"/>
</dbReference>
<dbReference type="InterPro" id="IPR041621">
    <property type="entry name" value="PDH_E1_M"/>
</dbReference>
<feature type="domain" description="Pyruvate dehydrogenase E1 component middle" evidence="12">
    <location>
        <begin position="495"/>
        <end position="709"/>
    </location>
</feature>
<dbReference type="InterPro" id="IPR035807">
    <property type="entry name" value="PDC_E1_N"/>
</dbReference>
<dbReference type="FunFam" id="3.40.50.970:FF:000011">
    <property type="entry name" value="Pyruvate dehydrogenase E1 component"/>
    <property type="match status" value="1"/>
</dbReference>
<evidence type="ECO:0000256" key="5">
    <source>
        <dbReference type="ARBA" id="ARBA00023002"/>
    </source>
</evidence>
<evidence type="ECO:0000256" key="9">
    <source>
        <dbReference type="PIRNR" id="PIRNR000156"/>
    </source>
</evidence>
<accession>A0A1G7JSE2</accession>